<dbReference type="GO" id="GO:0004519">
    <property type="term" value="F:endonuclease activity"/>
    <property type="evidence" value="ECO:0007669"/>
    <property type="project" value="UniProtKB-KW"/>
</dbReference>
<keyword evidence="1" id="KW-0378">Hydrolase</keyword>
<proteinExistence type="predicted"/>
<dbReference type="InterPro" id="IPR010979">
    <property type="entry name" value="Ribosomal_uS13-like_H2TH"/>
</dbReference>
<dbReference type="Gene3D" id="1.10.8.50">
    <property type="match status" value="1"/>
</dbReference>
<dbReference type="GO" id="GO:0003676">
    <property type="term" value="F:nucleic acid binding"/>
    <property type="evidence" value="ECO:0007669"/>
    <property type="project" value="InterPro"/>
</dbReference>
<keyword evidence="1" id="KW-0540">Nuclease</keyword>
<dbReference type="EMBL" id="FLTX01000021">
    <property type="protein sequence ID" value="SBV50707.1"/>
    <property type="molecule type" value="Genomic_DNA"/>
</dbReference>
<reference evidence="1 2" key="1">
    <citation type="submission" date="2016-06" db="EMBL/GenBank/DDBJ databases">
        <authorList>
            <person name="Kjaerup R.B."/>
            <person name="Dalgaard T.S."/>
            <person name="Juul-Madsen H.R."/>
        </authorList>
    </citation>
    <scope>NUCLEOTIDE SEQUENCE [LARGE SCALE GENOMIC DNA]</scope>
    <source>
        <strain evidence="1">LMG947</strain>
    </source>
</reference>
<dbReference type="AlphaFoldDB" id="A0A1C3NK14"/>
<evidence type="ECO:0000313" key="2">
    <source>
        <dbReference type="Proteomes" id="UP000092503"/>
    </source>
</evidence>
<gene>
    <name evidence="1" type="ORF">XBLMG947_1489</name>
</gene>
<sequence length="98" mass="11187">MLAADALLDQTIFVGVGNINKNEVLQRIRPQRAVGARRQLRFLHLEKALVLKKHYQVHTKTSCPRDGAPLQYRKHLGKAACRAFFCEVCQRLYRAAEA</sequence>
<organism evidence="1 2">
    <name type="scientific">Xanthomonas bromi</name>
    <dbReference type="NCBI Taxonomy" id="56449"/>
    <lineage>
        <taxon>Bacteria</taxon>
        <taxon>Pseudomonadati</taxon>
        <taxon>Pseudomonadota</taxon>
        <taxon>Gammaproteobacteria</taxon>
        <taxon>Lysobacterales</taxon>
        <taxon>Lysobacteraceae</taxon>
        <taxon>Xanthomonas</taxon>
    </lineage>
</organism>
<accession>A0A1C3NK14</accession>
<name>A0A1C3NK14_9XANT</name>
<dbReference type="SUPFAM" id="SSF46946">
    <property type="entry name" value="S13-like H2TH domain"/>
    <property type="match status" value="1"/>
</dbReference>
<dbReference type="STRING" id="56449.XBLMG947_1489"/>
<keyword evidence="1" id="KW-0255">Endonuclease</keyword>
<dbReference type="Proteomes" id="UP000092503">
    <property type="component" value="Unassembled WGS sequence"/>
</dbReference>
<evidence type="ECO:0000313" key="1">
    <source>
        <dbReference type="EMBL" id="SBV50707.1"/>
    </source>
</evidence>
<protein>
    <submittedName>
        <fullName evidence="1">Endonuclease</fullName>
    </submittedName>
</protein>